<gene>
    <name evidence="1" type="ORF">HMPREF9336_03264</name>
</gene>
<dbReference type="GO" id="GO:0016705">
    <property type="term" value="F:oxidoreductase activity, acting on paired donors, with incorporation or reduction of molecular oxygen"/>
    <property type="evidence" value="ECO:0007669"/>
    <property type="project" value="InterPro"/>
</dbReference>
<dbReference type="Proteomes" id="UP000004816">
    <property type="component" value="Unassembled WGS sequence"/>
</dbReference>
<dbReference type="GO" id="GO:0005829">
    <property type="term" value="C:cytosol"/>
    <property type="evidence" value="ECO:0007669"/>
    <property type="project" value="TreeGrafter"/>
</dbReference>
<dbReference type="InterPro" id="IPR036661">
    <property type="entry name" value="Luciferase-like_sf"/>
</dbReference>
<evidence type="ECO:0000313" key="2">
    <source>
        <dbReference type="Proteomes" id="UP000004816"/>
    </source>
</evidence>
<dbReference type="InterPro" id="IPR050766">
    <property type="entry name" value="Bact_Lucif_Oxidored"/>
</dbReference>
<dbReference type="HOGENOM" id="CLU_079072_0_0_11"/>
<name>E5XUU2_SEGRC</name>
<reference evidence="1 2" key="1">
    <citation type="journal article" date="2011" name="Stand. Genomic Sci.">
        <title>High quality draft genome sequence of Segniliparus rugosus CDC 945(T)= (ATCC BAA-974(T)).</title>
        <authorList>
            <person name="Earl A.M."/>
            <person name="Desjardins C.A."/>
            <person name="Fitzgerald M.G."/>
            <person name="Arachchi H.M."/>
            <person name="Zeng Q."/>
            <person name="Mehta T."/>
            <person name="Griggs A."/>
            <person name="Birren B.W."/>
            <person name="Toney N.C."/>
            <person name="Carr J."/>
            <person name="Posey J."/>
            <person name="Butler W.R."/>
        </authorList>
    </citation>
    <scope>NUCLEOTIDE SEQUENCE [LARGE SCALE GENOMIC DNA]</scope>
    <source>
        <strain evidence="2">ATCC BAA-974 / DSM 45345 / CCUG 50838 / CIP 108380 / JCM 13579 / CDC 945</strain>
    </source>
</reference>
<dbReference type="eggNOG" id="COG2141">
    <property type="taxonomic scope" value="Bacteria"/>
</dbReference>
<evidence type="ECO:0000313" key="1">
    <source>
        <dbReference type="EMBL" id="EFV11930.1"/>
    </source>
</evidence>
<keyword evidence="2" id="KW-1185">Reference proteome</keyword>
<dbReference type="RefSeq" id="WP_007472130.1">
    <property type="nucleotide sequence ID" value="NZ_KI391953.1"/>
</dbReference>
<accession>E5XUU2</accession>
<organism evidence="1 2">
    <name type="scientific">Segniliparus rugosus (strain ATCC BAA-974 / DSM 45345 / CCUG 50838 / CIP 108380 / JCM 13579 / CDC 945)</name>
    <dbReference type="NCBI Taxonomy" id="679197"/>
    <lineage>
        <taxon>Bacteria</taxon>
        <taxon>Bacillati</taxon>
        <taxon>Actinomycetota</taxon>
        <taxon>Actinomycetes</taxon>
        <taxon>Mycobacteriales</taxon>
        <taxon>Segniliparaceae</taxon>
        <taxon>Segniliparus</taxon>
    </lineage>
</organism>
<protein>
    <recommendedName>
        <fullName evidence="3">LLM class F420-dependent oxidoreductase</fullName>
    </recommendedName>
</protein>
<dbReference type="STRING" id="679197.HMPREF9336_03264"/>
<dbReference type="PANTHER" id="PTHR30137">
    <property type="entry name" value="LUCIFERASE-LIKE MONOOXYGENASE"/>
    <property type="match status" value="1"/>
</dbReference>
<dbReference type="PANTHER" id="PTHR30137:SF18">
    <property type="entry name" value="CONSERVED PROTEIN"/>
    <property type="match status" value="1"/>
</dbReference>
<sequence length="279" mass="29521">MTTPPLGKVGIWSLGDRFGNARAAQVERLGYGAIWVGGVFDSGLRDVERVLEHSESITVASGIVNVWTAPAREVAASYHRLEERFPGRLLLGVGVGHPERSADVYTSPYQALVAYLDELDGAGVPRDRMALAALRSGVLKLSAARTAVAHPYLTPVAHTKYAREALGPDVLLAPEHKVVFETDPEAAHAAGRASVDFYAGLSNYVNMLREFGFPDLQVGDSASDELLDALVSYGAPERIAEGVAAHLDAGADHVSVQVLPGEGDPIPGLAALAGALRLR</sequence>
<dbReference type="Gene3D" id="3.20.20.30">
    <property type="entry name" value="Luciferase-like domain"/>
    <property type="match status" value="2"/>
</dbReference>
<dbReference type="NCBIfam" id="TIGR03620">
    <property type="entry name" value="F420_MSMEG_4141"/>
    <property type="match status" value="1"/>
</dbReference>
<dbReference type="AlphaFoldDB" id="E5XUU2"/>
<dbReference type="InterPro" id="IPR019922">
    <property type="entry name" value="Lucif-like_OxRdatse_MSMEG_4141"/>
</dbReference>
<evidence type="ECO:0008006" key="3">
    <source>
        <dbReference type="Google" id="ProtNLM"/>
    </source>
</evidence>
<proteinExistence type="predicted"/>
<dbReference type="EMBL" id="ACZI02000001">
    <property type="protein sequence ID" value="EFV11930.1"/>
    <property type="molecule type" value="Genomic_DNA"/>
</dbReference>
<dbReference type="SUPFAM" id="SSF51679">
    <property type="entry name" value="Bacterial luciferase-like"/>
    <property type="match status" value="1"/>
</dbReference>
<dbReference type="OrthoDB" id="4760590at2"/>
<comment type="caution">
    <text evidence="1">The sequence shown here is derived from an EMBL/GenBank/DDBJ whole genome shotgun (WGS) entry which is preliminary data.</text>
</comment>